<reference evidence="1" key="1">
    <citation type="journal article" date="2022" name="bioRxiv">
        <title>Sequencing and chromosome-scale assembly of the giantPleurodeles waltlgenome.</title>
        <authorList>
            <person name="Brown T."/>
            <person name="Elewa A."/>
            <person name="Iarovenko S."/>
            <person name="Subramanian E."/>
            <person name="Araus A.J."/>
            <person name="Petzold A."/>
            <person name="Susuki M."/>
            <person name="Suzuki K.-i.T."/>
            <person name="Hayashi T."/>
            <person name="Toyoda A."/>
            <person name="Oliveira C."/>
            <person name="Osipova E."/>
            <person name="Leigh N.D."/>
            <person name="Simon A."/>
            <person name="Yun M.H."/>
        </authorList>
    </citation>
    <scope>NUCLEOTIDE SEQUENCE</scope>
    <source>
        <strain evidence="1">20211129_DDA</strain>
        <tissue evidence="1">Liver</tissue>
    </source>
</reference>
<keyword evidence="2" id="KW-1185">Reference proteome</keyword>
<comment type="caution">
    <text evidence="1">The sequence shown here is derived from an EMBL/GenBank/DDBJ whole genome shotgun (WGS) entry which is preliminary data.</text>
</comment>
<gene>
    <name evidence="1" type="ORF">NDU88_003506</name>
</gene>
<dbReference type="Proteomes" id="UP001066276">
    <property type="component" value="Chromosome 8"/>
</dbReference>
<protein>
    <submittedName>
        <fullName evidence="1">Uncharacterized protein</fullName>
    </submittedName>
</protein>
<evidence type="ECO:0000313" key="2">
    <source>
        <dbReference type="Proteomes" id="UP001066276"/>
    </source>
</evidence>
<dbReference type="AlphaFoldDB" id="A0AAV7NR24"/>
<accession>A0AAV7NR24</accession>
<evidence type="ECO:0000313" key="1">
    <source>
        <dbReference type="EMBL" id="KAJ1115280.1"/>
    </source>
</evidence>
<dbReference type="EMBL" id="JANPWB010000012">
    <property type="protein sequence ID" value="KAJ1115280.1"/>
    <property type="molecule type" value="Genomic_DNA"/>
</dbReference>
<sequence>MQVAKPGGAAGRRALKLFRDIRVNLQLDGDNCVLKGATYCSPLGSIVKEPYWLLRATLVDWIPFQGLPLENQNGEGNLGRCVKNNSLPLTPERNLRPDGRVHFDPSASSFTQRCLETA</sequence>
<name>A0AAV7NR24_PLEWA</name>
<proteinExistence type="predicted"/>
<organism evidence="1 2">
    <name type="scientific">Pleurodeles waltl</name>
    <name type="common">Iberian ribbed newt</name>
    <dbReference type="NCBI Taxonomy" id="8319"/>
    <lineage>
        <taxon>Eukaryota</taxon>
        <taxon>Metazoa</taxon>
        <taxon>Chordata</taxon>
        <taxon>Craniata</taxon>
        <taxon>Vertebrata</taxon>
        <taxon>Euteleostomi</taxon>
        <taxon>Amphibia</taxon>
        <taxon>Batrachia</taxon>
        <taxon>Caudata</taxon>
        <taxon>Salamandroidea</taxon>
        <taxon>Salamandridae</taxon>
        <taxon>Pleurodelinae</taxon>
        <taxon>Pleurodeles</taxon>
    </lineage>
</organism>